<dbReference type="AlphaFoldDB" id="A0A423W266"/>
<dbReference type="GO" id="GO:0005634">
    <property type="term" value="C:nucleus"/>
    <property type="evidence" value="ECO:0007669"/>
    <property type="project" value="TreeGrafter"/>
</dbReference>
<keyword evidence="1" id="KW-0540">Nuclease</keyword>
<dbReference type="GO" id="GO:0005737">
    <property type="term" value="C:cytoplasm"/>
    <property type="evidence" value="ECO:0007669"/>
    <property type="project" value="TreeGrafter"/>
</dbReference>
<evidence type="ECO:0000256" key="1">
    <source>
        <dbReference type="ARBA" id="ARBA00022722"/>
    </source>
</evidence>
<dbReference type="Gene3D" id="3.30.420.10">
    <property type="entry name" value="Ribonuclease H-like superfamily/Ribonuclease H"/>
    <property type="match status" value="1"/>
</dbReference>
<dbReference type="SUPFAM" id="SSF53098">
    <property type="entry name" value="Ribonuclease H-like"/>
    <property type="match status" value="1"/>
</dbReference>
<accession>A0A423W266</accession>
<evidence type="ECO:0000259" key="4">
    <source>
        <dbReference type="PROSITE" id="PS50967"/>
    </source>
</evidence>
<feature type="compositionally biased region" description="Polar residues" evidence="3">
    <location>
        <begin position="645"/>
        <end position="659"/>
    </location>
</feature>
<dbReference type="SMART" id="SM00341">
    <property type="entry name" value="HRDC"/>
    <property type="match status" value="1"/>
</dbReference>
<keyword evidence="2" id="KW-0378">Hydrolase</keyword>
<dbReference type="InterPro" id="IPR002562">
    <property type="entry name" value="3'-5'_exonuclease_dom"/>
</dbReference>
<dbReference type="SMART" id="SM00474">
    <property type="entry name" value="35EXOc"/>
    <property type="match status" value="1"/>
</dbReference>
<dbReference type="OrthoDB" id="1920326at2759"/>
<dbReference type="InterPro" id="IPR051132">
    <property type="entry name" value="3-5_Exonuclease_domain"/>
</dbReference>
<dbReference type="SUPFAM" id="SSF47819">
    <property type="entry name" value="HRDC-like"/>
    <property type="match status" value="1"/>
</dbReference>
<dbReference type="GO" id="GO:0006139">
    <property type="term" value="P:nucleobase-containing compound metabolic process"/>
    <property type="evidence" value="ECO:0007669"/>
    <property type="project" value="InterPro"/>
</dbReference>
<dbReference type="InterPro" id="IPR002121">
    <property type="entry name" value="HRDC_dom"/>
</dbReference>
<dbReference type="GO" id="GO:0008408">
    <property type="term" value="F:3'-5' exonuclease activity"/>
    <property type="evidence" value="ECO:0007669"/>
    <property type="project" value="InterPro"/>
</dbReference>
<evidence type="ECO:0000256" key="2">
    <source>
        <dbReference type="ARBA" id="ARBA00022801"/>
    </source>
</evidence>
<name>A0A423W266_9PEZI</name>
<gene>
    <name evidence="5" type="ORF">VMCG_06943</name>
</gene>
<organism evidence="5 6">
    <name type="scientific">Cytospora schulzeri</name>
    <dbReference type="NCBI Taxonomy" id="448051"/>
    <lineage>
        <taxon>Eukaryota</taxon>
        <taxon>Fungi</taxon>
        <taxon>Dikarya</taxon>
        <taxon>Ascomycota</taxon>
        <taxon>Pezizomycotina</taxon>
        <taxon>Sordariomycetes</taxon>
        <taxon>Sordariomycetidae</taxon>
        <taxon>Diaporthales</taxon>
        <taxon>Cytosporaceae</taxon>
        <taxon>Cytospora</taxon>
    </lineage>
</organism>
<dbReference type="InterPro" id="IPR044876">
    <property type="entry name" value="HRDC_dom_sf"/>
</dbReference>
<dbReference type="PANTHER" id="PTHR13620:SF104">
    <property type="entry name" value="EXONUCLEASE 3'-5' DOMAIN-CONTAINING PROTEIN 2"/>
    <property type="match status" value="1"/>
</dbReference>
<feature type="region of interest" description="Disordered" evidence="3">
    <location>
        <begin position="672"/>
        <end position="697"/>
    </location>
</feature>
<feature type="region of interest" description="Disordered" evidence="3">
    <location>
        <begin position="508"/>
        <end position="527"/>
    </location>
</feature>
<dbReference type="Proteomes" id="UP000283895">
    <property type="component" value="Unassembled WGS sequence"/>
</dbReference>
<dbReference type="GO" id="GO:0003676">
    <property type="term" value="F:nucleic acid binding"/>
    <property type="evidence" value="ECO:0007669"/>
    <property type="project" value="InterPro"/>
</dbReference>
<dbReference type="STRING" id="356882.A0A423W266"/>
<dbReference type="InterPro" id="IPR010997">
    <property type="entry name" value="HRDC-like_sf"/>
</dbReference>
<feature type="compositionally biased region" description="Basic and acidic residues" evidence="3">
    <location>
        <begin position="357"/>
        <end position="369"/>
    </location>
</feature>
<dbReference type="PANTHER" id="PTHR13620">
    <property type="entry name" value="3-5 EXONUCLEASE"/>
    <property type="match status" value="1"/>
</dbReference>
<feature type="compositionally biased region" description="Polar residues" evidence="3">
    <location>
        <begin position="508"/>
        <end position="522"/>
    </location>
</feature>
<comment type="caution">
    <text evidence="5">The sequence shown here is derived from an EMBL/GenBank/DDBJ whole genome shotgun (WGS) entry which is preliminary data.</text>
</comment>
<dbReference type="EMBL" id="LKEA01000029">
    <property type="protein sequence ID" value="ROV97410.1"/>
    <property type="molecule type" value="Genomic_DNA"/>
</dbReference>
<feature type="region of interest" description="Disordered" evidence="3">
    <location>
        <begin position="357"/>
        <end position="392"/>
    </location>
</feature>
<protein>
    <recommendedName>
        <fullName evidence="4">HRDC domain-containing protein</fullName>
    </recommendedName>
</protein>
<evidence type="ECO:0000313" key="6">
    <source>
        <dbReference type="Proteomes" id="UP000283895"/>
    </source>
</evidence>
<dbReference type="InterPro" id="IPR036397">
    <property type="entry name" value="RNaseH_sf"/>
</dbReference>
<keyword evidence="6" id="KW-1185">Reference proteome</keyword>
<feature type="compositionally biased region" description="Polar residues" evidence="3">
    <location>
        <begin position="680"/>
        <end position="691"/>
    </location>
</feature>
<feature type="domain" description="HRDC" evidence="4">
    <location>
        <begin position="410"/>
        <end position="490"/>
    </location>
</feature>
<feature type="region of interest" description="Disordered" evidence="3">
    <location>
        <begin position="567"/>
        <end position="660"/>
    </location>
</feature>
<proteinExistence type="predicted"/>
<dbReference type="Pfam" id="PF01612">
    <property type="entry name" value="DNA_pol_A_exo1"/>
    <property type="match status" value="1"/>
</dbReference>
<sequence>MAHAQWPLSFQMSPTGHRFWSHKLYRGPQDQPVRIMYSRTKVESEEIAREFVDEKVVGFDMEWPWQADNKPNAVLQQRIGLIQIACEDKIALFHIGLHSGTTPNDLLAPSLRRIIESPDISKCGVAVLNADFSRLRKWFGLKPRGAFELSHLHNLVTHGTVDPSKCTTKLRQLAQQVEEHLGMPLHKGKVRTSNWGRPLSQDQIQYAAADAYSGFMLYHCMNAKRLSIHPSPPLPIYAEAYSPMDHRLKKFPPLQLQGVDDKGQVITALEFFQPRPEVAITDEADVSFPGDDAKLGGKTGGGFAVREATQGLDDRSLPPIFEEALELVRVDHRGRHTMFARAEDVALDAVAKLRAEPAAEQEHGNDRHSKPSAAPTKVRRADQRKGTISDSTLAKLGQTEMDARSRLLDEGRAEVLYQRLRDHRKAVARERKCAPFIIAHDTLLHAISRQCPRDDSELLRLRGVGKMKVSDFGQAWLTIVRNFVDEADPANSTKAEFEDLVGRAQQGDSLPTTSFLPASQPKTPGWPAPNVCRAESVVSVGLVQTPTMLHTGLLFSMGRTRLGDGMEEVGDPGDLKLNGDPGGFDGADGPYDETSAFGGQFKSPSPSSGFKRKRDEQTEAAAEKAANSARPGWPRRPPPPILNDANLQKTGEQSPQGTASPIMATTELSPLPQECDKASPAQSLLSTRSGPPQSPTHLAPQFQVSSMATPLRSVAPPAAAVKRLAGVGETPRPASQPTETGDAHIFRKKLVAFNKLVTATIQLSPVTIDYIVTRPPDTMENLLRIPGILPFANACSRANRDLLAFIVKSTPSQGSP</sequence>
<reference evidence="5 6" key="1">
    <citation type="submission" date="2015-09" db="EMBL/GenBank/DDBJ databases">
        <title>Host preference determinants of Valsa canker pathogens revealed by comparative genomics.</title>
        <authorList>
            <person name="Yin Z."/>
            <person name="Huang L."/>
        </authorList>
    </citation>
    <scope>NUCLEOTIDE SEQUENCE [LARGE SCALE GENOMIC DNA]</scope>
    <source>
        <strain evidence="5 6">03-1</strain>
    </source>
</reference>
<dbReference type="CDD" id="cd06141">
    <property type="entry name" value="WRN_exo"/>
    <property type="match status" value="1"/>
</dbReference>
<evidence type="ECO:0000313" key="5">
    <source>
        <dbReference type="EMBL" id="ROV97410.1"/>
    </source>
</evidence>
<dbReference type="PROSITE" id="PS50967">
    <property type="entry name" value="HRDC"/>
    <property type="match status" value="1"/>
</dbReference>
<dbReference type="Pfam" id="PF00570">
    <property type="entry name" value="HRDC"/>
    <property type="match status" value="1"/>
</dbReference>
<dbReference type="InterPro" id="IPR012337">
    <property type="entry name" value="RNaseH-like_sf"/>
</dbReference>
<dbReference type="GO" id="GO:0000166">
    <property type="term" value="F:nucleotide binding"/>
    <property type="evidence" value="ECO:0007669"/>
    <property type="project" value="InterPro"/>
</dbReference>
<feature type="compositionally biased region" description="Low complexity" evidence="3">
    <location>
        <begin position="623"/>
        <end position="632"/>
    </location>
</feature>
<evidence type="ECO:0000256" key="3">
    <source>
        <dbReference type="SAM" id="MobiDB-lite"/>
    </source>
</evidence>
<dbReference type="Gene3D" id="1.10.150.80">
    <property type="entry name" value="HRDC domain"/>
    <property type="match status" value="1"/>
</dbReference>